<evidence type="ECO:0000313" key="3">
    <source>
        <dbReference type="Proteomes" id="UP000651452"/>
    </source>
</evidence>
<proteinExistence type="predicted"/>
<evidence type="ECO:0000313" key="2">
    <source>
        <dbReference type="EMBL" id="KAF9695068.1"/>
    </source>
</evidence>
<sequence>MGGVRFTSKASVRRDTDIGGWPGVYVHAGEFKPAAARVQEDTEAWIRYRDRYRRLQAHHFAGAPTAEQDGSYTIHQTITCHYHVYAPTTVHTNSDRPRCATESSSEGPSQRSPPTSTSQPLGKADVLEIQAESKTTSQGKRQAILEWLIAKLAALLERVSH</sequence>
<organism evidence="2 3">
    <name type="scientific">Ascochyta lentis</name>
    <dbReference type="NCBI Taxonomy" id="205686"/>
    <lineage>
        <taxon>Eukaryota</taxon>
        <taxon>Fungi</taxon>
        <taxon>Dikarya</taxon>
        <taxon>Ascomycota</taxon>
        <taxon>Pezizomycotina</taxon>
        <taxon>Dothideomycetes</taxon>
        <taxon>Pleosporomycetidae</taxon>
        <taxon>Pleosporales</taxon>
        <taxon>Pleosporineae</taxon>
        <taxon>Didymellaceae</taxon>
        <taxon>Ascochyta</taxon>
    </lineage>
</organism>
<protein>
    <submittedName>
        <fullName evidence="2">Uncharacterized protein</fullName>
    </submittedName>
</protein>
<evidence type="ECO:0000256" key="1">
    <source>
        <dbReference type="SAM" id="MobiDB-lite"/>
    </source>
</evidence>
<feature type="region of interest" description="Disordered" evidence="1">
    <location>
        <begin position="91"/>
        <end position="121"/>
    </location>
</feature>
<keyword evidence="3" id="KW-1185">Reference proteome</keyword>
<accession>A0A8H7J1P6</accession>
<reference evidence="2" key="2">
    <citation type="submission" date="2020-09" db="EMBL/GenBank/DDBJ databases">
        <title>Reference genome assembly for Australian Ascochyta lentis isolate Al4.</title>
        <authorList>
            <person name="Lee R.C."/>
            <person name="Farfan-Caceres L.M."/>
            <person name="Debler J.W."/>
            <person name="Williams A.H."/>
            <person name="Henares B.M."/>
        </authorList>
    </citation>
    <scope>NUCLEOTIDE SEQUENCE</scope>
    <source>
        <strain evidence="2">Al4</strain>
    </source>
</reference>
<dbReference type="Proteomes" id="UP000651452">
    <property type="component" value="Unassembled WGS sequence"/>
</dbReference>
<reference evidence="2" key="1">
    <citation type="submission" date="2018-12" db="EMBL/GenBank/DDBJ databases">
        <authorList>
            <person name="Syme R.A."/>
            <person name="Farfan-Caceres L."/>
            <person name="Lichtenzveig J."/>
        </authorList>
    </citation>
    <scope>NUCLEOTIDE SEQUENCE</scope>
    <source>
        <strain evidence="2">Al4</strain>
    </source>
</reference>
<gene>
    <name evidence="2" type="ORF">EKO04_006720</name>
</gene>
<name>A0A8H7J1P6_9PLEO</name>
<dbReference type="EMBL" id="RZGK01000012">
    <property type="protein sequence ID" value="KAF9695068.1"/>
    <property type="molecule type" value="Genomic_DNA"/>
</dbReference>
<comment type="caution">
    <text evidence="2">The sequence shown here is derived from an EMBL/GenBank/DDBJ whole genome shotgun (WGS) entry which is preliminary data.</text>
</comment>
<dbReference type="AlphaFoldDB" id="A0A8H7J1P6"/>
<feature type="compositionally biased region" description="Low complexity" evidence="1">
    <location>
        <begin position="108"/>
        <end position="120"/>
    </location>
</feature>
<dbReference type="OrthoDB" id="10501530at2759"/>